<reference evidence="5 6" key="1">
    <citation type="journal article" date="2014" name="Int. J. Syst. Evol. Microbiol.">
        <title>Listeria floridensis sp. nov., Listeria aquatica sp. nov., Listeria cornellensis sp. nov., Listeria riparia sp. nov. and Listeria grandensis sp. nov., from agricultural and natural environments.</title>
        <authorList>
            <person name="den Bakker H.C."/>
            <person name="Warchocki S."/>
            <person name="Wright E.M."/>
            <person name="Allred A.F."/>
            <person name="Ahlstrom C."/>
            <person name="Manuel C.S."/>
            <person name="Stasiewicz M.J."/>
            <person name="Burrell A."/>
            <person name="Roof S."/>
            <person name="Strawn L."/>
            <person name="Fortes E.D."/>
            <person name="Nightingale K.K."/>
            <person name="Kephart D."/>
            <person name="Wiedmann M."/>
        </authorList>
    </citation>
    <scope>NUCLEOTIDE SEQUENCE [LARGE SCALE GENOMIC DNA]</scope>
    <source>
        <strain evidence="5 6">FSL S10-1204</strain>
    </source>
</reference>
<dbReference type="RefSeq" id="WP_052008966.1">
    <property type="nucleotide sequence ID" value="NZ_AODL01000035.1"/>
</dbReference>
<organism evidence="5 6">
    <name type="scientific">Listeria riparia FSL S10-1204</name>
    <dbReference type="NCBI Taxonomy" id="1265816"/>
    <lineage>
        <taxon>Bacteria</taxon>
        <taxon>Bacillati</taxon>
        <taxon>Bacillota</taxon>
        <taxon>Bacilli</taxon>
        <taxon>Bacillales</taxon>
        <taxon>Listeriaceae</taxon>
        <taxon>Listeria</taxon>
    </lineage>
</organism>
<dbReference type="PANTHER" id="PTHR42781:SF4">
    <property type="entry name" value="SPERMIDINE_PUTRESCINE IMPORT ATP-BINDING PROTEIN POTA"/>
    <property type="match status" value="1"/>
</dbReference>
<dbReference type="SUPFAM" id="SSF52540">
    <property type="entry name" value="P-loop containing nucleoside triphosphate hydrolases"/>
    <property type="match status" value="1"/>
</dbReference>
<dbReference type="InterPro" id="IPR050093">
    <property type="entry name" value="ABC_SmlMolc_Importer"/>
</dbReference>
<evidence type="ECO:0000313" key="6">
    <source>
        <dbReference type="Proteomes" id="UP000019248"/>
    </source>
</evidence>
<protein>
    <submittedName>
        <fullName evidence="5">ABC transporter</fullName>
    </submittedName>
</protein>
<proteinExistence type="predicted"/>
<dbReference type="SMART" id="SM00382">
    <property type="entry name" value="AAA"/>
    <property type="match status" value="1"/>
</dbReference>
<keyword evidence="1" id="KW-0813">Transport</keyword>
<dbReference type="PATRIC" id="fig|1265816.5.peg.3116"/>
<evidence type="ECO:0000256" key="1">
    <source>
        <dbReference type="ARBA" id="ARBA00022448"/>
    </source>
</evidence>
<gene>
    <name evidence="5" type="ORF">PRIP_15774</name>
</gene>
<dbReference type="EMBL" id="AODL01000035">
    <property type="protein sequence ID" value="EUJ42643.1"/>
    <property type="molecule type" value="Genomic_DNA"/>
</dbReference>
<dbReference type="InterPro" id="IPR003593">
    <property type="entry name" value="AAA+_ATPase"/>
</dbReference>
<dbReference type="PROSITE" id="PS00211">
    <property type="entry name" value="ABC_TRANSPORTER_1"/>
    <property type="match status" value="1"/>
</dbReference>
<evidence type="ECO:0000256" key="3">
    <source>
        <dbReference type="ARBA" id="ARBA00022840"/>
    </source>
</evidence>
<dbReference type="InterPro" id="IPR017871">
    <property type="entry name" value="ABC_transporter-like_CS"/>
</dbReference>
<evidence type="ECO:0000313" key="5">
    <source>
        <dbReference type="EMBL" id="EUJ42643.1"/>
    </source>
</evidence>
<evidence type="ECO:0000256" key="2">
    <source>
        <dbReference type="ARBA" id="ARBA00022741"/>
    </source>
</evidence>
<dbReference type="InterPro" id="IPR003439">
    <property type="entry name" value="ABC_transporter-like_ATP-bd"/>
</dbReference>
<dbReference type="GO" id="GO:0016887">
    <property type="term" value="F:ATP hydrolysis activity"/>
    <property type="evidence" value="ECO:0007669"/>
    <property type="project" value="InterPro"/>
</dbReference>
<dbReference type="Proteomes" id="UP000019248">
    <property type="component" value="Unassembled WGS sequence"/>
</dbReference>
<dbReference type="Pfam" id="PF00005">
    <property type="entry name" value="ABC_tran"/>
    <property type="match status" value="1"/>
</dbReference>
<dbReference type="PANTHER" id="PTHR42781">
    <property type="entry name" value="SPERMIDINE/PUTRESCINE IMPORT ATP-BINDING PROTEIN POTA"/>
    <property type="match status" value="1"/>
</dbReference>
<feature type="domain" description="ABC transporter" evidence="4">
    <location>
        <begin position="4"/>
        <end position="224"/>
    </location>
</feature>
<keyword evidence="2" id="KW-0547">Nucleotide-binding</keyword>
<comment type="caution">
    <text evidence="5">The sequence shown here is derived from an EMBL/GenBank/DDBJ whole genome shotgun (WGS) entry which is preliminary data.</text>
</comment>
<accession>W7DBK6</accession>
<dbReference type="AlphaFoldDB" id="W7DBK6"/>
<dbReference type="Gene3D" id="3.40.50.300">
    <property type="entry name" value="P-loop containing nucleotide triphosphate hydrolases"/>
    <property type="match status" value="1"/>
</dbReference>
<dbReference type="GO" id="GO:0005524">
    <property type="term" value="F:ATP binding"/>
    <property type="evidence" value="ECO:0007669"/>
    <property type="project" value="UniProtKB-KW"/>
</dbReference>
<keyword evidence="3" id="KW-0067">ATP-binding</keyword>
<keyword evidence="6" id="KW-1185">Reference proteome</keyword>
<dbReference type="OrthoDB" id="9790614at2"/>
<dbReference type="PROSITE" id="PS50893">
    <property type="entry name" value="ABC_TRANSPORTER_2"/>
    <property type="match status" value="1"/>
</dbReference>
<sequence>MTIITIKKGTKYYEQSEILHDIHFTLEQGERVTILGKSGSGKTTFLKILAGLVAFDSGSYEKAEVKISYISQKPVLFSHMTVLENVVFPLKCQKIARKQREAIGREFLEKSQLSKWADMYPYELSGGQQQRVSVARALISKPDLLLMDEPFSSLDVRLGREMRQWVFSQIEDLHIAAVFVTHHYEEAKIFSERILLMEKGLLTQASETEIDAFFGDGMSWEGVYYPLSDWYLASEGIPVHIESSLVLYGQRYWSVILENTGEQKFIIAGDEAVNLGEKTCIAPVRRKQDA</sequence>
<name>W7DBK6_9LIST</name>
<dbReference type="InterPro" id="IPR027417">
    <property type="entry name" value="P-loop_NTPase"/>
</dbReference>
<evidence type="ECO:0000259" key="4">
    <source>
        <dbReference type="PROSITE" id="PS50893"/>
    </source>
</evidence>